<name>A0A5B0MDD7_PUCGR</name>
<dbReference type="Pfam" id="PF01852">
    <property type="entry name" value="START"/>
    <property type="match status" value="1"/>
</dbReference>
<dbReference type="InterPro" id="IPR051213">
    <property type="entry name" value="START_lipid_transfer"/>
</dbReference>
<dbReference type="SUPFAM" id="SSF55961">
    <property type="entry name" value="Bet v1-like"/>
    <property type="match status" value="1"/>
</dbReference>
<evidence type="ECO:0000313" key="6">
    <source>
        <dbReference type="Proteomes" id="UP000325313"/>
    </source>
</evidence>
<dbReference type="PANTHER" id="PTHR19308:SF14">
    <property type="entry name" value="START DOMAIN-CONTAINING PROTEIN"/>
    <property type="match status" value="1"/>
</dbReference>
<feature type="domain" description="START" evidence="2">
    <location>
        <begin position="103"/>
        <end position="278"/>
    </location>
</feature>
<organism evidence="3 6">
    <name type="scientific">Puccinia graminis f. sp. tritici</name>
    <dbReference type="NCBI Taxonomy" id="56615"/>
    <lineage>
        <taxon>Eukaryota</taxon>
        <taxon>Fungi</taxon>
        <taxon>Dikarya</taxon>
        <taxon>Basidiomycota</taxon>
        <taxon>Pucciniomycotina</taxon>
        <taxon>Pucciniomycetes</taxon>
        <taxon>Pucciniales</taxon>
        <taxon>Pucciniaceae</taxon>
        <taxon>Puccinia</taxon>
    </lineage>
</organism>
<evidence type="ECO:0000313" key="3">
    <source>
        <dbReference type="EMBL" id="KAA1073990.1"/>
    </source>
</evidence>
<dbReference type="PROSITE" id="PS50848">
    <property type="entry name" value="START"/>
    <property type="match status" value="1"/>
</dbReference>
<gene>
    <name evidence="4" type="ORF">PGT21_007798</name>
    <name evidence="3" type="ORF">PGTUg99_029106</name>
</gene>
<dbReference type="Proteomes" id="UP000325313">
    <property type="component" value="Unassembled WGS sequence"/>
</dbReference>
<dbReference type="GO" id="GO:0005737">
    <property type="term" value="C:cytoplasm"/>
    <property type="evidence" value="ECO:0007669"/>
    <property type="project" value="UniProtKB-ARBA"/>
</dbReference>
<comment type="caution">
    <text evidence="3">The sequence shown here is derived from an EMBL/GenBank/DDBJ whole genome shotgun (WGS) entry which is preliminary data.</text>
</comment>
<feature type="compositionally biased region" description="Basic and acidic residues" evidence="1">
    <location>
        <begin position="863"/>
        <end position="881"/>
    </location>
</feature>
<feature type="compositionally biased region" description="Acidic residues" evidence="1">
    <location>
        <begin position="11"/>
        <end position="26"/>
    </location>
</feature>
<protein>
    <recommendedName>
        <fullName evidence="2">START domain-containing protein</fullName>
    </recommendedName>
</protein>
<feature type="region of interest" description="Disordered" evidence="1">
    <location>
        <begin position="1"/>
        <end position="51"/>
    </location>
</feature>
<keyword evidence="5" id="KW-1185">Reference proteome</keyword>
<feature type="region of interest" description="Disordered" evidence="1">
    <location>
        <begin position="332"/>
        <end position="354"/>
    </location>
</feature>
<dbReference type="Gene3D" id="3.30.530.20">
    <property type="match status" value="1"/>
</dbReference>
<feature type="compositionally biased region" description="Basic and acidic residues" evidence="1">
    <location>
        <begin position="27"/>
        <end position="38"/>
    </location>
</feature>
<dbReference type="EMBL" id="VSWC01000003">
    <property type="protein sequence ID" value="KAA1116282.1"/>
    <property type="molecule type" value="Genomic_DNA"/>
</dbReference>
<sequence length="981" mass="109134">MPLSEYARSEYEEDSEFVMSDEEDDAGPEHPSELEPHLHRQSPPIDKPRLEILDDSSINPSLNSANQVRSPPSSILSNDAAKFINHVDLVMNKIKTLESDTRWHRVLKHRTGVQVYAQKHAKTIGKAKTVPVFKGVGLIKGYSPASVFAVIGSSKLWDEWYEDGNLVENLSDQVSLTYMCMKAGIGTRTRDLSLVEKVEATAEGSIYFCASSVDTPRVPIVPGRIRAHIELNGWVLEPIKLPESTPGASTTATKVTYYLQVNVKTFVAEAVSKRYLARRPLCITKIDAYLQKYGSPVQLEGISDVEAHPRQGGTRRSYSRNFMSVKQLDFPKEVENGDNGPASAPTSLSSRGMRSHLSSIGPFGQKARARLSSAALTPTLKRSDPNIRKAAKSFQLESPTTANPLPLPKPTQPLLIDHLKPNQESYNWNSISRALELFNTYLKDSTTNQQDWKTVENSHDSVRLCLNSQISQAGQKSRKEALFPLPVVKSETILDNAQHPSPITPEQVSMTILSNLAQQTWDQNFHGYSKLGAQPHQHRLLLNTDNGFDQGTYLSTMRAVYPHLRDESMFCFDQAVFRQAAEHQAKRSRIVIIHHSIEDEEGYLKRLEENKDLLTDHPGVNSLLREKVEQRLLSRIDVSGWVIESGPSSDQIRITHLTALSLNLKNQRPATTSQTAALPDFLPRLVTSNIASRPQQVREFIREHGFSPGFVRWMNGDIQYVDDHSLEDSDQMSPGIKIGQVEWRFKKKATLPSAQTALPSPSIKDDAGANQTCWFQWSEQMYPHGIDLTLEPTDVAEVRLVAEMKNTLQFDWKADSQSLTDSGMMIKLRAKRIHSIDSSTPHRVLLNGSRSLATVHVKLDPSRSKVKKVVEGHPGLEKDSTKNVNGDPSPGRSSASSPQTSSIPGPSSAANNPVNSSPRDAAGSLASQKGSKKVAQLPQQQQLVVDPNVAIIINEHIYFTRSQVFFFILCLGCAYVYGRFG</sequence>
<dbReference type="GO" id="GO:0008289">
    <property type="term" value="F:lipid binding"/>
    <property type="evidence" value="ECO:0007669"/>
    <property type="project" value="InterPro"/>
</dbReference>
<reference evidence="5 6" key="1">
    <citation type="submission" date="2019-05" db="EMBL/GenBank/DDBJ databases">
        <title>Emergence of the Ug99 lineage of the wheat stem rust pathogen through somatic hybridization.</title>
        <authorList>
            <person name="Li F."/>
            <person name="Upadhyaya N.M."/>
            <person name="Sperschneider J."/>
            <person name="Matny O."/>
            <person name="Nguyen-Phuc H."/>
            <person name="Mago R."/>
            <person name="Raley C."/>
            <person name="Miller M.E."/>
            <person name="Silverstein K.A.T."/>
            <person name="Henningsen E."/>
            <person name="Hirsch C.D."/>
            <person name="Visser B."/>
            <person name="Pretorius Z.A."/>
            <person name="Steffenson B.J."/>
            <person name="Schwessinger B."/>
            <person name="Dodds P.N."/>
            <person name="Figueroa M."/>
        </authorList>
    </citation>
    <scope>NUCLEOTIDE SEQUENCE [LARGE SCALE GENOMIC DNA]</scope>
    <source>
        <strain evidence="4">21-0</strain>
        <strain evidence="3 6">Ug99</strain>
    </source>
</reference>
<dbReference type="InterPro" id="IPR002913">
    <property type="entry name" value="START_lipid-bd_dom"/>
</dbReference>
<evidence type="ECO:0000259" key="2">
    <source>
        <dbReference type="PROSITE" id="PS50848"/>
    </source>
</evidence>
<dbReference type="CDD" id="cd00177">
    <property type="entry name" value="START"/>
    <property type="match status" value="1"/>
</dbReference>
<accession>A0A5B0MDD7</accession>
<evidence type="ECO:0000313" key="5">
    <source>
        <dbReference type="Proteomes" id="UP000324748"/>
    </source>
</evidence>
<dbReference type="AlphaFoldDB" id="A0A5B0MDD7"/>
<dbReference type="InterPro" id="IPR023393">
    <property type="entry name" value="START-like_dom_sf"/>
</dbReference>
<dbReference type="OrthoDB" id="196858at2759"/>
<dbReference type="PANTHER" id="PTHR19308">
    <property type="entry name" value="PHOSPHATIDYLCHOLINE TRANSFER PROTEIN"/>
    <property type="match status" value="1"/>
</dbReference>
<proteinExistence type="predicted"/>
<evidence type="ECO:0000313" key="4">
    <source>
        <dbReference type="EMBL" id="KAA1116282.1"/>
    </source>
</evidence>
<feature type="compositionally biased region" description="Polar residues" evidence="1">
    <location>
        <begin position="344"/>
        <end position="354"/>
    </location>
</feature>
<feature type="region of interest" description="Disordered" evidence="1">
    <location>
        <begin position="863"/>
        <end position="939"/>
    </location>
</feature>
<evidence type="ECO:0000256" key="1">
    <source>
        <dbReference type="SAM" id="MobiDB-lite"/>
    </source>
</evidence>
<dbReference type="Proteomes" id="UP000324748">
    <property type="component" value="Unassembled WGS sequence"/>
</dbReference>
<feature type="compositionally biased region" description="Low complexity" evidence="1">
    <location>
        <begin position="888"/>
        <end position="918"/>
    </location>
</feature>
<dbReference type="EMBL" id="VDEP01000474">
    <property type="protein sequence ID" value="KAA1073990.1"/>
    <property type="molecule type" value="Genomic_DNA"/>
</dbReference>